<feature type="domain" description="Reverse transcriptase" evidence="1">
    <location>
        <begin position="68"/>
        <end position="353"/>
    </location>
</feature>
<proteinExistence type="predicted"/>
<dbReference type="GO" id="GO:0006397">
    <property type="term" value="P:mRNA processing"/>
    <property type="evidence" value="ECO:0007669"/>
    <property type="project" value="InterPro"/>
</dbReference>
<dbReference type="PROSITE" id="PS50878">
    <property type="entry name" value="RT_POL"/>
    <property type="match status" value="1"/>
</dbReference>
<dbReference type="InterPro" id="IPR000477">
    <property type="entry name" value="RT_dom"/>
</dbReference>
<dbReference type="Pfam" id="PF01348">
    <property type="entry name" value="Intron_maturas2"/>
    <property type="match status" value="1"/>
</dbReference>
<keyword evidence="2" id="KW-0695">RNA-directed DNA polymerase</keyword>
<keyword evidence="2" id="KW-0808">Transferase</keyword>
<keyword evidence="2" id="KW-0548">Nucleotidyltransferase</keyword>
<dbReference type="Pfam" id="PF21368">
    <property type="entry name" value="AI2M-like_HNH"/>
    <property type="match status" value="1"/>
</dbReference>
<accession>A0A6J4K7I6</accession>
<evidence type="ECO:0000313" key="2">
    <source>
        <dbReference type="EMBL" id="CAA9298256.1"/>
    </source>
</evidence>
<dbReference type="EMBL" id="CADCTY010000066">
    <property type="protein sequence ID" value="CAA9298256.1"/>
    <property type="molecule type" value="Genomic_DNA"/>
</dbReference>
<dbReference type="AlphaFoldDB" id="A0A6J4K7I6"/>
<dbReference type="InterPro" id="IPR024937">
    <property type="entry name" value="Domain_X"/>
</dbReference>
<dbReference type="PANTHER" id="PTHR34047">
    <property type="entry name" value="NUCLEAR INTRON MATURASE 1, MITOCHONDRIAL-RELATED"/>
    <property type="match status" value="1"/>
</dbReference>
<name>A0A6J4K7I6_9CYAN</name>
<organism evidence="2">
    <name type="scientific">uncultured Leptolyngbya sp</name>
    <dbReference type="NCBI Taxonomy" id="332963"/>
    <lineage>
        <taxon>Bacteria</taxon>
        <taxon>Bacillati</taxon>
        <taxon>Cyanobacteriota</taxon>
        <taxon>Cyanophyceae</taxon>
        <taxon>Leptolyngbyales</taxon>
        <taxon>Leptolyngbyaceae</taxon>
        <taxon>Leptolyngbya group</taxon>
        <taxon>Leptolyngbya</taxon>
        <taxon>environmental samples</taxon>
    </lineage>
</organism>
<reference evidence="2" key="1">
    <citation type="submission" date="2020-02" db="EMBL/GenBank/DDBJ databases">
        <authorList>
            <person name="Meier V. D."/>
        </authorList>
    </citation>
    <scope>NUCLEOTIDE SEQUENCE</scope>
    <source>
        <strain evidence="2">AVDCRST_MAG94</strain>
    </source>
</reference>
<dbReference type="InterPro" id="IPR043502">
    <property type="entry name" value="DNA/RNA_pol_sf"/>
</dbReference>
<dbReference type="Pfam" id="PF00078">
    <property type="entry name" value="RVT_1"/>
    <property type="match status" value="1"/>
</dbReference>
<protein>
    <submittedName>
        <fullName evidence="2">Retron-type RNA-directed DNA polymerase</fullName>
        <ecNumber evidence="2">2.7.7.49</ecNumber>
    </submittedName>
</protein>
<evidence type="ECO:0000259" key="1">
    <source>
        <dbReference type="PROSITE" id="PS50878"/>
    </source>
</evidence>
<dbReference type="CDD" id="cd01651">
    <property type="entry name" value="RT_G2_intron"/>
    <property type="match status" value="1"/>
</dbReference>
<dbReference type="GO" id="GO:0003964">
    <property type="term" value="F:RNA-directed DNA polymerase activity"/>
    <property type="evidence" value="ECO:0007669"/>
    <property type="project" value="UniProtKB-KW"/>
</dbReference>
<dbReference type="EC" id="2.7.7.49" evidence="2"/>
<dbReference type="InterPro" id="IPR049030">
    <property type="entry name" value="AI2M-like_HNH"/>
</dbReference>
<dbReference type="InterPro" id="IPR051083">
    <property type="entry name" value="GrpII_Intron_Splice-Mob/Def"/>
</dbReference>
<gene>
    <name evidence="2" type="ORF">AVDCRST_MAG94-177</name>
</gene>
<dbReference type="PANTHER" id="PTHR34047:SF8">
    <property type="entry name" value="PROTEIN YKFC"/>
    <property type="match status" value="1"/>
</dbReference>
<sequence length="597" mass="69003">MRTAETVLNIIRERGQKGLPLEEVYRLLYNPELYLRAYAKLSSNAGAMTPGATTETVDGMSLEKIDTLIEALRYERYRWTPVRRTYIPKKNHKRRPLGLPTWSDKLLQEVIRLILEAYYDPQFSDHSHGFRPKRGCHTALCDVTQKGRGTKWFIEGDISACFDRIDHTVVLNILREKIHDNRFIRLIDGLLDAGYLENWKYNATYSGVPQGGVVSPILSNLVLDRLDQFVERELTAVYTRGKRRRTNPLYVALTFAASDARKQGNLEEARRLSREAQKIPSRAPHDPNFRRLWYTRYADDFLLGLVGTKAEAVEIKQKLAAFLRTQLKLELSDEKTLVTHARDEKARFLGYEIHILHADDKHDHRGQRCINGSVGLRVPASVKNALCAKYMRKGKPIHLAQRINDDVYSIMSQYQAEYRGVVQYYRMAYNLHSLGKLRRVTELSLVKTLANKFKTSCQRIYQRYSTTITLKEGTYKVLQVKVNRDSKKPLEAHFGAIPLRWNKWVALDDDVSHSRIWSNRSEVVERLLAQKCELCGSTAKIEVHHIRKLADVAQKGKSERPDWMKKMAARRCKTLVVCLECHHKIQYGRYDGKALSC</sequence>
<dbReference type="SUPFAM" id="SSF56672">
    <property type="entry name" value="DNA/RNA polymerases"/>
    <property type="match status" value="1"/>
</dbReference>